<comment type="catalytic activity">
    <reaction evidence="9">
        <text>GMP + ATP = GDP + ADP</text>
        <dbReference type="Rhea" id="RHEA:20780"/>
        <dbReference type="ChEBI" id="CHEBI:30616"/>
        <dbReference type="ChEBI" id="CHEBI:58115"/>
        <dbReference type="ChEBI" id="CHEBI:58189"/>
        <dbReference type="ChEBI" id="CHEBI:456216"/>
        <dbReference type="EC" id="2.7.4.8"/>
    </reaction>
</comment>
<accession>A0A7C2TKP5</accession>
<name>A0A7C2TKP5_9BACT</name>
<evidence type="ECO:0000256" key="1">
    <source>
        <dbReference type="ARBA" id="ARBA00005790"/>
    </source>
</evidence>
<evidence type="ECO:0000256" key="2">
    <source>
        <dbReference type="ARBA" id="ARBA00012961"/>
    </source>
</evidence>
<feature type="domain" description="Guanylate kinase-like" evidence="10">
    <location>
        <begin position="4"/>
        <end position="183"/>
    </location>
</feature>
<keyword evidence="6 9" id="KW-0418">Kinase</keyword>
<dbReference type="GO" id="GO:0005829">
    <property type="term" value="C:cytosol"/>
    <property type="evidence" value="ECO:0007669"/>
    <property type="project" value="TreeGrafter"/>
</dbReference>
<comment type="similarity">
    <text evidence="1 9">Belongs to the guanylate kinase family.</text>
</comment>
<dbReference type="EMBL" id="DSDS01000101">
    <property type="protein sequence ID" value="HET97921.1"/>
    <property type="molecule type" value="Genomic_DNA"/>
</dbReference>
<evidence type="ECO:0000259" key="10">
    <source>
        <dbReference type="PROSITE" id="PS50052"/>
    </source>
</evidence>
<dbReference type="HAMAP" id="MF_00328">
    <property type="entry name" value="Guanylate_kinase"/>
    <property type="match status" value="1"/>
</dbReference>
<sequence>MSRGCLFVVSAPSGAGKTTLLKRILAVTPRAGFSVSHTTRAPRAGEQDGVDYHFVDRATFDRMREQQDFLEWAEVHGNFYGTSRRAVQATLDRGEDIFLDIDVQGARQIRDLREIAAVFLFIAPPSPAVLEQRLRGRNTDQPEVIALRLENARREMAEASWYDYLVINDQLAEAEALLRAIIIAERCRRRRGPDGRPLPSYQGSGVGGAG</sequence>
<dbReference type="InterPro" id="IPR008145">
    <property type="entry name" value="GK/Ca_channel_bsu"/>
</dbReference>
<dbReference type="FunFam" id="3.30.63.10:FF:000002">
    <property type="entry name" value="Guanylate kinase 1"/>
    <property type="match status" value="1"/>
</dbReference>
<comment type="subcellular location">
    <subcellularLocation>
        <location evidence="9">Cytoplasm</location>
    </subcellularLocation>
</comment>
<keyword evidence="9" id="KW-0963">Cytoplasm</keyword>
<evidence type="ECO:0000256" key="9">
    <source>
        <dbReference type="HAMAP-Rule" id="MF_00328"/>
    </source>
</evidence>
<dbReference type="PROSITE" id="PS00856">
    <property type="entry name" value="GUANYLATE_KINASE_1"/>
    <property type="match status" value="1"/>
</dbReference>
<reference evidence="11" key="1">
    <citation type="journal article" date="2020" name="mSystems">
        <title>Genome- and Community-Level Interaction Insights into Carbon Utilization and Element Cycling Functions of Hydrothermarchaeota in Hydrothermal Sediment.</title>
        <authorList>
            <person name="Zhou Z."/>
            <person name="Liu Y."/>
            <person name="Xu W."/>
            <person name="Pan J."/>
            <person name="Luo Z.H."/>
            <person name="Li M."/>
        </authorList>
    </citation>
    <scope>NUCLEOTIDE SEQUENCE [LARGE SCALE GENOMIC DNA]</scope>
    <source>
        <strain evidence="11">SpSt-1224</strain>
    </source>
</reference>
<evidence type="ECO:0000256" key="8">
    <source>
        <dbReference type="ARBA" id="ARBA00030128"/>
    </source>
</evidence>
<dbReference type="GO" id="GO:0004385">
    <property type="term" value="F:GMP kinase activity"/>
    <property type="evidence" value="ECO:0007669"/>
    <property type="project" value="UniProtKB-UniRule"/>
</dbReference>
<protein>
    <recommendedName>
        <fullName evidence="3 9">Guanylate kinase</fullName>
        <ecNumber evidence="2 9">2.7.4.8</ecNumber>
    </recommendedName>
    <alternativeName>
        <fullName evidence="8 9">GMP kinase</fullName>
    </alternativeName>
</protein>
<comment type="caution">
    <text evidence="11">The sequence shown here is derived from an EMBL/GenBank/DDBJ whole genome shotgun (WGS) entry which is preliminary data.</text>
</comment>
<dbReference type="SMART" id="SM00072">
    <property type="entry name" value="GuKc"/>
    <property type="match status" value="1"/>
</dbReference>
<evidence type="ECO:0000256" key="3">
    <source>
        <dbReference type="ARBA" id="ARBA00016296"/>
    </source>
</evidence>
<dbReference type="PANTHER" id="PTHR23117:SF13">
    <property type="entry name" value="GUANYLATE KINASE"/>
    <property type="match status" value="1"/>
</dbReference>
<evidence type="ECO:0000256" key="4">
    <source>
        <dbReference type="ARBA" id="ARBA00022679"/>
    </source>
</evidence>
<evidence type="ECO:0000256" key="5">
    <source>
        <dbReference type="ARBA" id="ARBA00022741"/>
    </source>
</evidence>
<dbReference type="Gene3D" id="3.30.63.10">
    <property type="entry name" value="Guanylate Kinase phosphate binding domain"/>
    <property type="match status" value="1"/>
</dbReference>
<dbReference type="PANTHER" id="PTHR23117">
    <property type="entry name" value="GUANYLATE KINASE-RELATED"/>
    <property type="match status" value="1"/>
</dbReference>
<keyword evidence="5 9" id="KW-0547">Nucleotide-binding</keyword>
<evidence type="ECO:0000256" key="7">
    <source>
        <dbReference type="ARBA" id="ARBA00022840"/>
    </source>
</evidence>
<dbReference type="CDD" id="cd00071">
    <property type="entry name" value="GMPK"/>
    <property type="match status" value="1"/>
</dbReference>
<comment type="function">
    <text evidence="9">Essential for recycling GMP and indirectly, cGMP.</text>
</comment>
<evidence type="ECO:0000256" key="6">
    <source>
        <dbReference type="ARBA" id="ARBA00022777"/>
    </source>
</evidence>
<dbReference type="GO" id="GO:0005524">
    <property type="term" value="F:ATP binding"/>
    <property type="evidence" value="ECO:0007669"/>
    <property type="project" value="UniProtKB-UniRule"/>
</dbReference>
<dbReference type="AlphaFoldDB" id="A0A7C2TKP5"/>
<dbReference type="Pfam" id="PF00625">
    <property type="entry name" value="Guanylate_kin"/>
    <property type="match status" value="1"/>
</dbReference>
<evidence type="ECO:0000313" key="11">
    <source>
        <dbReference type="EMBL" id="HET97921.1"/>
    </source>
</evidence>
<organism evidence="11">
    <name type="scientific">Desulfurivibrio alkaliphilus</name>
    <dbReference type="NCBI Taxonomy" id="427923"/>
    <lineage>
        <taxon>Bacteria</taxon>
        <taxon>Pseudomonadati</taxon>
        <taxon>Thermodesulfobacteriota</taxon>
        <taxon>Desulfobulbia</taxon>
        <taxon>Desulfobulbales</taxon>
        <taxon>Desulfobulbaceae</taxon>
        <taxon>Desulfurivibrio</taxon>
    </lineage>
</organism>
<dbReference type="NCBIfam" id="TIGR03263">
    <property type="entry name" value="guanyl_kin"/>
    <property type="match status" value="1"/>
</dbReference>
<dbReference type="Gene3D" id="3.40.50.300">
    <property type="entry name" value="P-loop containing nucleotide triphosphate hydrolases"/>
    <property type="match status" value="1"/>
</dbReference>
<dbReference type="InterPro" id="IPR027417">
    <property type="entry name" value="P-loop_NTPase"/>
</dbReference>
<keyword evidence="4 9" id="KW-0808">Transferase</keyword>
<dbReference type="InterPro" id="IPR017665">
    <property type="entry name" value="Guanylate_kinase"/>
</dbReference>
<dbReference type="InterPro" id="IPR020590">
    <property type="entry name" value="Guanylate_kinase_CS"/>
</dbReference>
<feature type="binding site" evidence="9">
    <location>
        <begin position="11"/>
        <end position="18"/>
    </location>
    <ligand>
        <name>ATP</name>
        <dbReference type="ChEBI" id="CHEBI:30616"/>
    </ligand>
</feature>
<dbReference type="Proteomes" id="UP000885986">
    <property type="component" value="Unassembled WGS sequence"/>
</dbReference>
<gene>
    <name evidence="9" type="primary">gmk</name>
    <name evidence="11" type="ORF">ENN98_04390</name>
</gene>
<keyword evidence="7 9" id="KW-0067">ATP-binding</keyword>
<dbReference type="SUPFAM" id="SSF52540">
    <property type="entry name" value="P-loop containing nucleoside triphosphate hydrolases"/>
    <property type="match status" value="1"/>
</dbReference>
<dbReference type="InterPro" id="IPR008144">
    <property type="entry name" value="Guanylate_kin-like_dom"/>
</dbReference>
<proteinExistence type="inferred from homology"/>
<dbReference type="PROSITE" id="PS50052">
    <property type="entry name" value="GUANYLATE_KINASE_2"/>
    <property type="match status" value="1"/>
</dbReference>
<dbReference type="EC" id="2.7.4.8" evidence="2 9"/>